<evidence type="ECO:0000256" key="1">
    <source>
        <dbReference type="SAM" id="SignalP"/>
    </source>
</evidence>
<dbReference type="GO" id="GO:0016787">
    <property type="term" value="F:hydrolase activity"/>
    <property type="evidence" value="ECO:0007669"/>
    <property type="project" value="InterPro"/>
</dbReference>
<keyword evidence="1" id="KW-0732">Signal</keyword>
<evidence type="ECO:0000313" key="4">
    <source>
        <dbReference type="Proteomes" id="UP001151699"/>
    </source>
</evidence>
<dbReference type="Gene3D" id="3.40.50.1820">
    <property type="entry name" value="alpha/beta hydrolase"/>
    <property type="match status" value="1"/>
</dbReference>
<name>A0A9Q0MW69_9DIPT</name>
<dbReference type="PANTHER" id="PTHR47668:SF1">
    <property type="entry name" value="DIENELACTONE HYDROLASE DOMAIN-CONTAINING PROTEIN-RELATED"/>
    <property type="match status" value="1"/>
</dbReference>
<protein>
    <submittedName>
        <fullName evidence="3">AIM2 family protein C30D10.14</fullName>
    </submittedName>
</protein>
<dbReference type="SUPFAM" id="SSF53474">
    <property type="entry name" value="alpha/beta-Hydrolases"/>
    <property type="match status" value="1"/>
</dbReference>
<evidence type="ECO:0000259" key="2">
    <source>
        <dbReference type="Pfam" id="PF01738"/>
    </source>
</evidence>
<feature type="domain" description="Dienelactone hydrolase" evidence="2">
    <location>
        <begin position="71"/>
        <end position="240"/>
    </location>
</feature>
<evidence type="ECO:0000313" key="3">
    <source>
        <dbReference type="EMBL" id="KAJ6638609.1"/>
    </source>
</evidence>
<dbReference type="InterPro" id="IPR002925">
    <property type="entry name" value="Dienelactn_hydro"/>
</dbReference>
<sequence>MILINYLILFVISTSCAKTCNAVFVPHECIKNRAIAANYTPRGHVLYIGNLPVYEFEDENNQRTNRLLLGVYDIYGFAYQNLKQVIDEMAVQSGGFKVILPDFFRGESTNPEFNATERQQWLQRVGDWDSIVRPDLLSILEYYKTKGVMEFGIFGFCWGGKVATLTATHLSEEFKAAGIVHPSAVTNEEAVGVNIPMYLMPTRNDLDMMPFYEVLQAKFGSNCGHRRFDDMIHGFAGARGNFSDPLVQQRVNEVISTLGAFFDRNLNNSTNFAPNILHIFLVTITSFWVLG</sequence>
<dbReference type="AlphaFoldDB" id="A0A9Q0MW69"/>
<comment type="caution">
    <text evidence="3">The sequence shown here is derived from an EMBL/GenBank/DDBJ whole genome shotgun (WGS) entry which is preliminary data.</text>
</comment>
<dbReference type="EMBL" id="WJQU01000003">
    <property type="protein sequence ID" value="KAJ6638609.1"/>
    <property type="molecule type" value="Genomic_DNA"/>
</dbReference>
<dbReference type="Proteomes" id="UP001151699">
    <property type="component" value="Chromosome X"/>
</dbReference>
<feature type="signal peptide" evidence="1">
    <location>
        <begin position="1"/>
        <end position="17"/>
    </location>
</feature>
<dbReference type="InterPro" id="IPR029058">
    <property type="entry name" value="AB_hydrolase_fold"/>
</dbReference>
<keyword evidence="4" id="KW-1185">Reference proteome</keyword>
<gene>
    <name evidence="3" type="ORF">Bhyg_11346</name>
</gene>
<feature type="chain" id="PRO_5040378686" evidence="1">
    <location>
        <begin position="18"/>
        <end position="291"/>
    </location>
</feature>
<dbReference type="PANTHER" id="PTHR47668">
    <property type="entry name" value="DIENELACTONE HYDROLASE FAMILY PROTEIN (AFU_ORTHOLOGUE AFUA_6G01940)"/>
    <property type="match status" value="1"/>
</dbReference>
<dbReference type="Pfam" id="PF01738">
    <property type="entry name" value="DLH"/>
    <property type="match status" value="1"/>
</dbReference>
<proteinExistence type="predicted"/>
<reference evidence="3" key="1">
    <citation type="submission" date="2022-07" db="EMBL/GenBank/DDBJ databases">
        <authorList>
            <person name="Trinca V."/>
            <person name="Uliana J.V.C."/>
            <person name="Torres T.T."/>
            <person name="Ward R.J."/>
            <person name="Monesi N."/>
        </authorList>
    </citation>
    <scope>NUCLEOTIDE SEQUENCE</scope>
    <source>
        <strain evidence="3">HSMRA1968</strain>
        <tissue evidence="3">Whole embryos</tissue>
    </source>
</reference>
<accession>A0A9Q0MW69</accession>
<dbReference type="OrthoDB" id="7772521at2759"/>
<organism evidence="3 4">
    <name type="scientific">Pseudolycoriella hygida</name>
    <dbReference type="NCBI Taxonomy" id="35572"/>
    <lineage>
        <taxon>Eukaryota</taxon>
        <taxon>Metazoa</taxon>
        <taxon>Ecdysozoa</taxon>
        <taxon>Arthropoda</taxon>
        <taxon>Hexapoda</taxon>
        <taxon>Insecta</taxon>
        <taxon>Pterygota</taxon>
        <taxon>Neoptera</taxon>
        <taxon>Endopterygota</taxon>
        <taxon>Diptera</taxon>
        <taxon>Nematocera</taxon>
        <taxon>Sciaroidea</taxon>
        <taxon>Sciaridae</taxon>
        <taxon>Pseudolycoriella</taxon>
    </lineage>
</organism>